<keyword evidence="1" id="KW-0812">Transmembrane</keyword>
<reference evidence="2" key="1">
    <citation type="submission" date="2020-02" db="EMBL/GenBank/DDBJ databases">
        <authorList>
            <person name="Palmer J.M."/>
        </authorList>
    </citation>
    <scope>NUCLEOTIDE SEQUENCE</scope>
    <source>
        <strain evidence="2">EPUS1.4</strain>
        <tissue evidence="2">Thallus</tissue>
    </source>
</reference>
<evidence type="ECO:0000313" key="3">
    <source>
        <dbReference type="Proteomes" id="UP000606974"/>
    </source>
</evidence>
<dbReference type="AlphaFoldDB" id="A0A8H7AE41"/>
<comment type="caution">
    <text evidence="2">The sequence shown here is derived from an EMBL/GenBank/DDBJ whole genome shotgun (WGS) entry which is preliminary data.</text>
</comment>
<accession>A0A8H7AE41</accession>
<evidence type="ECO:0000313" key="2">
    <source>
        <dbReference type="EMBL" id="KAF7505402.1"/>
    </source>
</evidence>
<keyword evidence="1" id="KW-0472">Membrane</keyword>
<keyword evidence="1" id="KW-1133">Transmembrane helix</keyword>
<proteinExistence type="predicted"/>
<sequence length="54" mass="5657">MIWGSVSDSLRCQQLYIATLSVYIGAFIGLVLPAMQAAGSAWKSTTALGAGSHR</sequence>
<name>A0A8H7AE41_9EURO</name>
<protein>
    <submittedName>
        <fullName evidence="2">Uncharacterized protein</fullName>
    </submittedName>
</protein>
<organism evidence="2 3">
    <name type="scientific">Endocarpon pusillum</name>
    <dbReference type="NCBI Taxonomy" id="364733"/>
    <lineage>
        <taxon>Eukaryota</taxon>
        <taxon>Fungi</taxon>
        <taxon>Dikarya</taxon>
        <taxon>Ascomycota</taxon>
        <taxon>Pezizomycotina</taxon>
        <taxon>Eurotiomycetes</taxon>
        <taxon>Chaetothyriomycetidae</taxon>
        <taxon>Verrucariales</taxon>
        <taxon>Verrucariaceae</taxon>
        <taxon>Endocarpon</taxon>
    </lineage>
</organism>
<dbReference type="Proteomes" id="UP000606974">
    <property type="component" value="Unassembled WGS sequence"/>
</dbReference>
<evidence type="ECO:0000256" key="1">
    <source>
        <dbReference type="SAM" id="Phobius"/>
    </source>
</evidence>
<keyword evidence="3" id="KW-1185">Reference proteome</keyword>
<gene>
    <name evidence="2" type="ORF">GJ744_000948</name>
</gene>
<dbReference type="EMBL" id="JAACFV010000110">
    <property type="protein sequence ID" value="KAF7505402.1"/>
    <property type="molecule type" value="Genomic_DNA"/>
</dbReference>
<feature type="transmembrane region" description="Helical" evidence="1">
    <location>
        <begin position="15"/>
        <end position="35"/>
    </location>
</feature>